<evidence type="ECO:0000313" key="2">
    <source>
        <dbReference type="Proteomes" id="UP000653308"/>
    </source>
</evidence>
<reference evidence="2" key="1">
    <citation type="journal article" date="2019" name="Int. J. Syst. Evol. Microbiol.">
        <title>The Global Catalogue of Microorganisms (GCM) 10K type strain sequencing project: providing services to taxonomists for standard genome sequencing and annotation.</title>
        <authorList>
            <consortium name="The Broad Institute Genomics Platform"/>
            <consortium name="The Broad Institute Genome Sequencing Center for Infectious Disease"/>
            <person name="Wu L."/>
            <person name="Ma J."/>
        </authorList>
    </citation>
    <scope>NUCLEOTIDE SEQUENCE [LARGE SCALE GENOMIC DNA]</scope>
    <source>
        <strain evidence="2">JCM 4957</strain>
    </source>
</reference>
<proteinExistence type="predicted"/>
<organism evidence="1 2">
    <name type="scientific">Streptomyces djakartensis</name>
    <dbReference type="NCBI Taxonomy" id="68193"/>
    <lineage>
        <taxon>Bacteria</taxon>
        <taxon>Bacillati</taxon>
        <taxon>Actinomycetota</taxon>
        <taxon>Actinomycetes</taxon>
        <taxon>Kitasatosporales</taxon>
        <taxon>Streptomycetaceae</taxon>
        <taxon>Streptomyces</taxon>
    </lineage>
</organism>
<dbReference type="Proteomes" id="UP000653308">
    <property type="component" value="Unassembled WGS sequence"/>
</dbReference>
<sequence length="73" mass="8054">MLMLAGHVGNGEHVRPTRAYGDHPVSFESYLLPPDRIAELLDRAGLVVMTRVVPKPEEGAKRRTGTFLACKPK</sequence>
<comment type="caution">
    <text evidence="1">The sequence shown here is derived from an EMBL/GenBank/DDBJ whole genome shotgun (WGS) entry which is preliminary data.</text>
</comment>
<dbReference type="EMBL" id="BMWE01000010">
    <property type="protein sequence ID" value="GGY28061.1"/>
    <property type="molecule type" value="Genomic_DNA"/>
</dbReference>
<name>A0ABQ2ZWQ0_9ACTN</name>
<evidence type="ECO:0000313" key="1">
    <source>
        <dbReference type="EMBL" id="GGY28061.1"/>
    </source>
</evidence>
<accession>A0ABQ2ZWQ0</accession>
<gene>
    <name evidence="1" type="ORF">GCM10010384_38970</name>
</gene>
<protein>
    <recommendedName>
        <fullName evidence="3">SAM-dependent methyltransferase</fullName>
    </recommendedName>
</protein>
<keyword evidence="2" id="KW-1185">Reference proteome</keyword>
<evidence type="ECO:0008006" key="3">
    <source>
        <dbReference type="Google" id="ProtNLM"/>
    </source>
</evidence>